<evidence type="ECO:0000259" key="2">
    <source>
        <dbReference type="Pfam" id="PF00535"/>
    </source>
</evidence>
<dbReference type="PANTHER" id="PTHR22916:SF64">
    <property type="entry name" value="TRANSFERASE, PUTATIVE-RELATED"/>
    <property type="match status" value="1"/>
</dbReference>
<comment type="caution">
    <text evidence="3">The sequence shown here is derived from an EMBL/GenBank/DDBJ whole genome shotgun (WGS) entry which is preliminary data.</text>
</comment>
<feature type="transmembrane region" description="Helical" evidence="1">
    <location>
        <begin position="288"/>
        <end position="308"/>
    </location>
</feature>
<dbReference type="Gene3D" id="3.90.550.10">
    <property type="entry name" value="Spore Coat Polysaccharide Biosynthesis Protein SpsA, Chain A"/>
    <property type="match status" value="1"/>
</dbReference>
<dbReference type="GO" id="GO:0016758">
    <property type="term" value="F:hexosyltransferase activity"/>
    <property type="evidence" value="ECO:0007669"/>
    <property type="project" value="UniProtKB-ARBA"/>
</dbReference>
<dbReference type="SUPFAM" id="SSF53448">
    <property type="entry name" value="Nucleotide-diphospho-sugar transferases"/>
    <property type="match status" value="1"/>
</dbReference>
<dbReference type="EMBL" id="QQWG01000001">
    <property type="protein sequence ID" value="RRG24732.1"/>
    <property type="molecule type" value="Genomic_DNA"/>
</dbReference>
<accession>A0A425Y8R9</accession>
<evidence type="ECO:0000256" key="1">
    <source>
        <dbReference type="SAM" id="Phobius"/>
    </source>
</evidence>
<dbReference type="PANTHER" id="PTHR22916">
    <property type="entry name" value="GLYCOSYLTRANSFERASE"/>
    <property type="match status" value="1"/>
</dbReference>
<keyword evidence="1" id="KW-1133">Transmembrane helix</keyword>
<keyword evidence="3" id="KW-0808">Transferase</keyword>
<proteinExistence type="predicted"/>
<dbReference type="Pfam" id="PF00535">
    <property type="entry name" value="Glycos_transf_2"/>
    <property type="match status" value="1"/>
</dbReference>
<keyword evidence="1" id="KW-0812">Transmembrane</keyword>
<dbReference type="Proteomes" id="UP000285794">
    <property type="component" value="Unassembled WGS sequence"/>
</dbReference>
<dbReference type="InterPro" id="IPR001173">
    <property type="entry name" value="Glyco_trans_2-like"/>
</dbReference>
<gene>
    <name evidence="3" type="ORF">DWB61_01570</name>
</gene>
<dbReference type="InterPro" id="IPR029044">
    <property type="entry name" value="Nucleotide-diphossugar_trans"/>
</dbReference>
<dbReference type="AlphaFoldDB" id="A0A425Y8R9"/>
<name>A0A425Y8R9_9BACT</name>
<feature type="domain" description="Glycosyltransferase 2-like" evidence="2">
    <location>
        <begin position="5"/>
        <end position="132"/>
    </location>
</feature>
<sequence>MPKYSVIVPIYNRPNEAEELLESLAKQSFKNFDIIIIEDGSSEDCSTIIKNYANNLDIKYHFKANSGPGDSRNVGMSMATGDYLIFFDSDCIIPPQYFEEVEKHLAQTPLDAFGGPDSAHESFSKVQKAINYAMTSIITTGGVRGKKNKLDQYQPRSFNMGISQAVYKKVGGYTDVTPGEDPDLSYRIMNAGFRVGLIEDAYVFHKRRIDFSKFIKQVYKFGVMRPVLIKWYPDKFKLTYTFPTLFLLFSLLLIVLSIAINPIFLSPLALIAIILFMESLIKTKSLSISLLAILASFIQLFSYGYGFLKSTILILLLKKEERIVFDNFFFDKSKRPKKQ</sequence>
<reference evidence="3 4" key="1">
    <citation type="submission" date="2018-07" db="EMBL/GenBank/DDBJ databases">
        <title>Draft genome sequence of Ancylomarina sp. M1P.</title>
        <authorList>
            <person name="Yadav S."/>
            <person name="Villanueva L."/>
            <person name="Damste J.S.S."/>
        </authorList>
    </citation>
    <scope>NUCLEOTIDE SEQUENCE [LARGE SCALE GENOMIC DNA]</scope>
    <source>
        <strain evidence="3 4">M1P</strain>
    </source>
</reference>
<dbReference type="OrthoDB" id="9813550at2"/>
<keyword evidence="4" id="KW-1185">Reference proteome</keyword>
<evidence type="ECO:0000313" key="4">
    <source>
        <dbReference type="Proteomes" id="UP000285794"/>
    </source>
</evidence>
<evidence type="ECO:0000313" key="3">
    <source>
        <dbReference type="EMBL" id="RRG24732.1"/>
    </source>
</evidence>
<protein>
    <submittedName>
        <fullName evidence="3">Glycosyltransferase</fullName>
    </submittedName>
</protein>
<organism evidence="3 4">
    <name type="scientific">Ancylomarina euxinus</name>
    <dbReference type="NCBI Taxonomy" id="2283627"/>
    <lineage>
        <taxon>Bacteria</taxon>
        <taxon>Pseudomonadati</taxon>
        <taxon>Bacteroidota</taxon>
        <taxon>Bacteroidia</taxon>
        <taxon>Marinilabiliales</taxon>
        <taxon>Marinifilaceae</taxon>
        <taxon>Ancylomarina</taxon>
    </lineage>
</organism>
<feature type="transmembrane region" description="Helical" evidence="1">
    <location>
        <begin position="245"/>
        <end position="276"/>
    </location>
</feature>
<keyword evidence="1" id="KW-0472">Membrane</keyword>
<dbReference type="RefSeq" id="WP_125029140.1">
    <property type="nucleotide sequence ID" value="NZ_JAPXVP010000001.1"/>
</dbReference>